<sequence>MDDDKRVGYKFRHESLLGNLLLGGGSLVQDKIIIIEEDRAESPAHICPKAILMAQGTVWRSRSRFTNIGVRLYVSQNTKAYSQAASMRALARGWSQHSLSGIHLNQYDT</sequence>
<gene>
    <name evidence="1" type="ORF">BZG09_13875</name>
</gene>
<evidence type="ECO:0000313" key="1">
    <source>
        <dbReference type="EMBL" id="OOE42360.1"/>
    </source>
</evidence>
<protein>
    <submittedName>
        <fullName evidence="1">Uncharacterized protein</fullName>
    </submittedName>
</protein>
<evidence type="ECO:0000313" key="2">
    <source>
        <dbReference type="Proteomes" id="UP000188726"/>
    </source>
</evidence>
<dbReference type="EMBL" id="MUEO01000043">
    <property type="protein sequence ID" value="OOE42360.1"/>
    <property type="molecule type" value="Genomic_DNA"/>
</dbReference>
<accession>A0AB36K3C5</accession>
<proteinExistence type="predicted"/>
<comment type="caution">
    <text evidence="1">The sequence shown here is derived from an EMBL/GenBank/DDBJ whole genome shotgun (WGS) entry which is preliminary data.</text>
</comment>
<organism evidence="1 2">
    <name type="scientific">Salinivibrio kushneri</name>
    <dbReference type="NCBI Taxonomy" id="1908198"/>
    <lineage>
        <taxon>Bacteria</taxon>
        <taxon>Pseudomonadati</taxon>
        <taxon>Pseudomonadota</taxon>
        <taxon>Gammaproteobacteria</taxon>
        <taxon>Vibrionales</taxon>
        <taxon>Vibrionaceae</taxon>
        <taxon>Salinivibrio</taxon>
    </lineage>
</organism>
<dbReference type="AlphaFoldDB" id="A0AB36K3C5"/>
<dbReference type="Proteomes" id="UP000188726">
    <property type="component" value="Unassembled WGS sequence"/>
</dbReference>
<reference evidence="1 2" key="1">
    <citation type="journal article" date="2017" name="Genome Announc.">
        <title>Draft Genome Sequences of Salinivibrio proteolyticus, Salinivibrio sharmensis, Salinivibrio siamensis, Salinivibrio costicola subsp. alcaliphilus, Salinivibrio costicola subsp. vallismortis, and 29 New Isolates Belonging to the Genus Salinivibrio.</title>
        <authorList>
            <person name="Lopez-Hermoso C."/>
            <person name="de la Haba R.R."/>
            <person name="Sanchez-Porro C."/>
            <person name="Bayliss S.C."/>
            <person name="Feil E.J."/>
            <person name="Ventosa A."/>
        </authorList>
    </citation>
    <scope>NUCLEOTIDE SEQUENCE [LARGE SCALE GENOMIC DNA]</scope>
    <source>
        <strain evidence="1 2">IC202</strain>
    </source>
</reference>
<name>A0AB36K3C5_9GAMM</name>